<dbReference type="PROSITE" id="PS51352">
    <property type="entry name" value="THIOREDOXIN_2"/>
    <property type="match status" value="1"/>
</dbReference>
<accession>A0ABT5UBN3</accession>
<sequence>MTHSAVLAGSPFPKIIVNQQDEIPIHLDAISEGMDWKMVVVYRGKHCPLCTKYLNKLENYKQRLQRLGVELVAVSADDKAKLTQHLTELSVSFPIFYGLSVEQMQELGLYISNPRSKQETDHPFAEPGIFVINENGQVHLVDISNGPFARPELDLLVSGIEFIKDPSNNYPIRGTYRGHV</sequence>
<organism evidence="3 4">
    <name type="scientific">Spartinivicinus poritis</name>
    <dbReference type="NCBI Taxonomy" id="2994640"/>
    <lineage>
        <taxon>Bacteria</taxon>
        <taxon>Pseudomonadati</taxon>
        <taxon>Pseudomonadota</taxon>
        <taxon>Gammaproteobacteria</taxon>
        <taxon>Oceanospirillales</taxon>
        <taxon>Zooshikellaceae</taxon>
        <taxon>Spartinivicinus</taxon>
    </lineage>
</organism>
<dbReference type="InterPro" id="IPR036249">
    <property type="entry name" value="Thioredoxin-like_sf"/>
</dbReference>
<gene>
    <name evidence="3" type="ORF">ORQ98_17700</name>
</gene>
<dbReference type="Proteomes" id="UP001528823">
    <property type="component" value="Unassembled WGS sequence"/>
</dbReference>
<dbReference type="CDD" id="cd02970">
    <property type="entry name" value="PRX_like2"/>
    <property type="match status" value="1"/>
</dbReference>
<name>A0ABT5UBN3_9GAMM</name>
<dbReference type="Pfam" id="PF00578">
    <property type="entry name" value="AhpC-TSA"/>
    <property type="match status" value="1"/>
</dbReference>
<proteinExistence type="predicted"/>
<dbReference type="RefSeq" id="WP_274690119.1">
    <property type="nucleotide sequence ID" value="NZ_JAPMOU010000024.1"/>
</dbReference>
<dbReference type="SUPFAM" id="SSF52833">
    <property type="entry name" value="Thioredoxin-like"/>
    <property type="match status" value="1"/>
</dbReference>
<evidence type="ECO:0000259" key="2">
    <source>
        <dbReference type="PROSITE" id="PS51352"/>
    </source>
</evidence>
<keyword evidence="1" id="KW-0175">Coiled coil</keyword>
<dbReference type="InterPro" id="IPR013766">
    <property type="entry name" value="Thioredoxin_domain"/>
</dbReference>
<dbReference type="Gene3D" id="3.40.30.10">
    <property type="entry name" value="Glutaredoxin"/>
    <property type="match status" value="1"/>
</dbReference>
<keyword evidence="4" id="KW-1185">Reference proteome</keyword>
<dbReference type="EMBL" id="JAPMOU010000024">
    <property type="protein sequence ID" value="MDE1463790.1"/>
    <property type="molecule type" value="Genomic_DNA"/>
</dbReference>
<evidence type="ECO:0000256" key="1">
    <source>
        <dbReference type="SAM" id="Coils"/>
    </source>
</evidence>
<evidence type="ECO:0000313" key="3">
    <source>
        <dbReference type="EMBL" id="MDE1463790.1"/>
    </source>
</evidence>
<feature type="coiled-coil region" evidence="1">
    <location>
        <begin position="50"/>
        <end position="77"/>
    </location>
</feature>
<reference evidence="3 4" key="1">
    <citation type="submission" date="2022-11" db="EMBL/GenBank/DDBJ databases">
        <title>Spartinivicinus poritis sp. nov., isolated from scleractinian coral Porites lutea.</title>
        <authorList>
            <person name="Zhang G."/>
            <person name="Cai L."/>
            <person name="Wei Q."/>
        </authorList>
    </citation>
    <scope>NUCLEOTIDE SEQUENCE [LARGE SCALE GENOMIC DNA]</scope>
    <source>
        <strain evidence="3 4">A2-2</strain>
    </source>
</reference>
<feature type="domain" description="Thioredoxin" evidence="2">
    <location>
        <begin position="6"/>
        <end position="165"/>
    </location>
</feature>
<protein>
    <submittedName>
        <fullName evidence="3">Peroxiredoxin-like family protein</fullName>
    </submittedName>
</protein>
<evidence type="ECO:0000313" key="4">
    <source>
        <dbReference type="Proteomes" id="UP001528823"/>
    </source>
</evidence>
<dbReference type="InterPro" id="IPR000866">
    <property type="entry name" value="AhpC/TSA"/>
</dbReference>
<comment type="caution">
    <text evidence="3">The sequence shown here is derived from an EMBL/GenBank/DDBJ whole genome shotgun (WGS) entry which is preliminary data.</text>
</comment>